<name>A0A1H9PI19_9PSEU</name>
<proteinExistence type="predicted"/>
<protein>
    <submittedName>
        <fullName evidence="1">Uncharacterized protein</fullName>
    </submittedName>
</protein>
<accession>A0A1H9PI19</accession>
<dbReference type="AlphaFoldDB" id="A0A1H9PI19"/>
<reference evidence="2" key="1">
    <citation type="submission" date="2016-10" db="EMBL/GenBank/DDBJ databases">
        <authorList>
            <person name="Varghese N."/>
            <person name="Submissions S."/>
        </authorList>
    </citation>
    <scope>NUCLEOTIDE SEQUENCE [LARGE SCALE GENOMIC DNA]</scope>
    <source>
        <strain evidence="2">CGMCC 4.578</strain>
    </source>
</reference>
<organism evidence="1 2">
    <name type="scientific">Lentzea flaviverrucosa</name>
    <dbReference type="NCBI Taxonomy" id="200379"/>
    <lineage>
        <taxon>Bacteria</taxon>
        <taxon>Bacillati</taxon>
        <taxon>Actinomycetota</taxon>
        <taxon>Actinomycetes</taxon>
        <taxon>Pseudonocardiales</taxon>
        <taxon>Pseudonocardiaceae</taxon>
        <taxon>Lentzea</taxon>
    </lineage>
</organism>
<sequence>MVTCRVVVVEDTGSAAMRPGGWSPLRAAIGRVVALRAATLRAATLRAATLRAVTLPAATGRVVALRAATLRLRASPGALPQTPAI</sequence>
<dbReference type="Proteomes" id="UP000199028">
    <property type="component" value="Unassembled WGS sequence"/>
</dbReference>
<keyword evidence="2" id="KW-1185">Reference proteome</keyword>
<gene>
    <name evidence="1" type="ORF">SAMN05216195_105296</name>
</gene>
<evidence type="ECO:0000313" key="2">
    <source>
        <dbReference type="Proteomes" id="UP000199028"/>
    </source>
</evidence>
<evidence type="ECO:0000313" key="1">
    <source>
        <dbReference type="EMBL" id="SER47213.1"/>
    </source>
</evidence>
<dbReference type="EMBL" id="FOFT01000005">
    <property type="protein sequence ID" value="SER47213.1"/>
    <property type="molecule type" value="Genomic_DNA"/>
</dbReference>